<gene>
    <name evidence="2" type="ORF">J2W84_004291</name>
</gene>
<evidence type="ECO:0000313" key="3">
    <source>
        <dbReference type="Proteomes" id="UP001264980"/>
    </source>
</evidence>
<evidence type="ECO:0000256" key="1">
    <source>
        <dbReference type="SAM" id="SignalP"/>
    </source>
</evidence>
<sequence>MNTNRRSFLRLSAFALPFTRVNQLFAKTPAAGAPAPGAAAAGPVVISTWDSGQISNAAAWPVLEKGGRALDAVEQAAIAIENDINCCVGLGGNPDRDGHVTLDACIMDEKSNCGAVAFLERIKHPVSVARKLMETTPHVFLVGAGAQQFALANGFKLESGKLSPDAAKEYKKWLKKAEYKPVINIEHKQSKGHGPFAPARLDNGDFNHDTMGTLALDAQGNLSGMCTTSGMGFKMRGRVGDSPVIGAGLFVDNEIGAATSSGQGEEVIRVAGTHLVVEFMRNGASPEEACKKTVERIVKRDPERAKTFQVGFLAINKQGEVGAYSVQPGFAYTITTGDGKGKVVAAKSYLS</sequence>
<dbReference type="Pfam" id="PF01112">
    <property type="entry name" value="Asparaginase_2"/>
    <property type="match status" value="1"/>
</dbReference>
<dbReference type="SUPFAM" id="SSF56235">
    <property type="entry name" value="N-terminal nucleophile aminohydrolases (Ntn hydrolases)"/>
    <property type="match status" value="1"/>
</dbReference>
<dbReference type="InterPro" id="IPR000246">
    <property type="entry name" value="Peptidase_T2"/>
</dbReference>
<dbReference type="EMBL" id="JAVDTI010000004">
    <property type="protein sequence ID" value="MDR6807240.1"/>
    <property type="molecule type" value="Genomic_DNA"/>
</dbReference>
<dbReference type="CDD" id="cd04513">
    <property type="entry name" value="Glycosylasparaginase"/>
    <property type="match status" value="1"/>
</dbReference>
<organism evidence="2 3">
    <name type="scientific">Dyadobacter fermentans</name>
    <dbReference type="NCBI Taxonomy" id="94254"/>
    <lineage>
        <taxon>Bacteria</taxon>
        <taxon>Pseudomonadati</taxon>
        <taxon>Bacteroidota</taxon>
        <taxon>Cytophagia</taxon>
        <taxon>Cytophagales</taxon>
        <taxon>Spirosomataceae</taxon>
        <taxon>Dyadobacter</taxon>
    </lineage>
</organism>
<comment type="caution">
    <text evidence="2">The sequence shown here is derived from an EMBL/GenBank/DDBJ whole genome shotgun (WGS) entry which is preliminary data.</text>
</comment>
<feature type="chain" id="PRO_5046510522" evidence="1">
    <location>
        <begin position="27"/>
        <end position="351"/>
    </location>
</feature>
<keyword evidence="3" id="KW-1185">Reference proteome</keyword>
<evidence type="ECO:0000313" key="2">
    <source>
        <dbReference type="EMBL" id="MDR6807240.1"/>
    </source>
</evidence>
<feature type="signal peptide" evidence="1">
    <location>
        <begin position="1"/>
        <end position="26"/>
    </location>
</feature>
<dbReference type="PANTHER" id="PTHR10188">
    <property type="entry name" value="L-ASPARAGINASE"/>
    <property type="match status" value="1"/>
</dbReference>
<reference evidence="2 3" key="1">
    <citation type="submission" date="2023-07" db="EMBL/GenBank/DDBJ databases">
        <title>Sorghum-associated microbial communities from plants grown in Nebraska, USA.</title>
        <authorList>
            <person name="Schachtman D."/>
        </authorList>
    </citation>
    <scope>NUCLEOTIDE SEQUENCE [LARGE SCALE GENOMIC DNA]</scope>
    <source>
        <strain evidence="2 3">BE57</strain>
    </source>
</reference>
<dbReference type="Gene3D" id="3.60.20.30">
    <property type="entry name" value="(Glycosyl)asparaginase"/>
    <property type="match status" value="1"/>
</dbReference>
<keyword evidence="1" id="KW-0732">Signal</keyword>
<dbReference type="GO" id="GO:0003948">
    <property type="term" value="F:N4-(beta-N-acetylglucosaminyl)-L-asparaginase activity"/>
    <property type="evidence" value="ECO:0007669"/>
    <property type="project" value="UniProtKB-EC"/>
</dbReference>
<dbReference type="Proteomes" id="UP001264980">
    <property type="component" value="Unassembled WGS sequence"/>
</dbReference>
<name>A0ABU1R1I0_9BACT</name>
<protein>
    <submittedName>
        <fullName evidence="2">N4-(Beta-N-acetylglucosaminyl)-L-asparaginase</fullName>
        <ecNumber evidence="2">3.5.1.26</ecNumber>
    </submittedName>
</protein>
<proteinExistence type="predicted"/>
<keyword evidence="2" id="KW-0378">Hydrolase</keyword>
<dbReference type="InterPro" id="IPR029055">
    <property type="entry name" value="Ntn_hydrolases_N"/>
</dbReference>
<dbReference type="RefSeq" id="WP_309987409.1">
    <property type="nucleotide sequence ID" value="NZ_JAVDTI010000004.1"/>
</dbReference>
<dbReference type="EC" id="3.5.1.26" evidence="2"/>
<accession>A0ABU1R1I0</accession>
<dbReference type="PANTHER" id="PTHR10188:SF6">
    <property type="entry name" value="N(4)-(BETA-N-ACETYLGLUCOSAMINYL)-L-ASPARAGINASE"/>
    <property type="match status" value="1"/>
</dbReference>